<sequence length="248" mass="27431">MSVDATIADTDPSAPPASKRTLWIVLWIFPVFFGVFGIIFVLLFRVIPPPRPDVGVEYITHYFDTHRTTILIGLGLLCLVCGGHTVANGFVTYHMKRMTSGSTFAYVYMGGLAIGALPGMFLVAVCWGAAALRPEREPRIIALLYDLGMLSFNGSLGCFATAYLAFALAILVDKNQIFPKWLAYLTIWQVVTEVIATQMWQQTSGPFAWNGSIAFWLAVIVFAVWLNCQFMLLKKATDEHLAGTRPPD</sequence>
<keyword evidence="1" id="KW-0812">Transmembrane</keyword>
<feature type="transmembrane region" description="Helical" evidence="1">
    <location>
        <begin position="22"/>
        <end position="48"/>
    </location>
</feature>
<feature type="transmembrane region" description="Helical" evidence="1">
    <location>
        <begin position="68"/>
        <end position="93"/>
    </location>
</feature>
<evidence type="ECO:0000256" key="1">
    <source>
        <dbReference type="SAM" id="Phobius"/>
    </source>
</evidence>
<keyword evidence="1" id="KW-0472">Membrane</keyword>
<reference evidence="2 3" key="1">
    <citation type="journal article" date="2019" name="Emerg. Microbes Infect.">
        <title>Comprehensive subspecies identification of 175 nontuberculous mycobacteria species based on 7547 genomic profiles.</title>
        <authorList>
            <person name="Matsumoto Y."/>
            <person name="Kinjo T."/>
            <person name="Motooka D."/>
            <person name="Nabeya D."/>
            <person name="Jung N."/>
            <person name="Uechi K."/>
            <person name="Horii T."/>
            <person name="Iida T."/>
            <person name="Fujita J."/>
            <person name="Nakamura S."/>
        </authorList>
    </citation>
    <scope>NUCLEOTIDE SEQUENCE [LARGE SCALE GENOMIC DNA]</scope>
    <source>
        <strain evidence="2 3">JCM 6375</strain>
    </source>
</reference>
<keyword evidence="1" id="KW-1133">Transmembrane helix</keyword>
<accession>A0AAD1HIU5</accession>
<dbReference type="EMBL" id="AP022560">
    <property type="protein sequence ID" value="BBX04883.1"/>
    <property type="molecule type" value="Genomic_DNA"/>
</dbReference>
<dbReference type="RefSeq" id="WP_083150597.1">
    <property type="nucleotide sequence ID" value="NZ_AP022560.1"/>
</dbReference>
<organism evidence="2 3">
    <name type="scientific">Mycolicibacterium moriokaense</name>
    <dbReference type="NCBI Taxonomy" id="39691"/>
    <lineage>
        <taxon>Bacteria</taxon>
        <taxon>Bacillati</taxon>
        <taxon>Actinomycetota</taxon>
        <taxon>Actinomycetes</taxon>
        <taxon>Mycobacteriales</taxon>
        <taxon>Mycobacteriaceae</taxon>
        <taxon>Mycolicibacterium</taxon>
    </lineage>
</organism>
<gene>
    <name evidence="2" type="ORF">MMOR_58190</name>
</gene>
<feature type="transmembrane region" description="Helical" evidence="1">
    <location>
        <begin position="150"/>
        <end position="172"/>
    </location>
</feature>
<proteinExistence type="predicted"/>
<feature type="transmembrane region" description="Helical" evidence="1">
    <location>
        <begin position="207"/>
        <end position="226"/>
    </location>
</feature>
<dbReference type="Proteomes" id="UP000466681">
    <property type="component" value="Chromosome"/>
</dbReference>
<keyword evidence="3" id="KW-1185">Reference proteome</keyword>
<dbReference type="AlphaFoldDB" id="A0AAD1HIU5"/>
<dbReference type="KEGG" id="mmor:MMOR_58190"/>
<evidence type="ECO:0000313" key="3">
    <source>
        <dbReference type="Proteomes" id="UP000466681"/>
    </source>
</evidence>
<protein>
    <submittedName>
        <fullName evidence="2">Uncharacterized protein</fullName>
    </submittedName>
</protein>
<feature type="transmembrane region" description="Helical" evidence="1">
    <location>
        <begin position="105"/>
        <end position="130"/>
    </location>
</feature>
<evidence type="ECO:0000313" key="2">
    <source>
        <dbReference type="EMBL" id="BBX04883.1"/>
    </source>
</evidence>
<name>A0AAD1HIU5_9MYCO</name>